<dbReference type="Proteomes" id="UP001158045">
    <property type="component" value="Unassembled WGS sequence"/>
</dbReference>
<keyword evidence="3" id="KW-1185">Reference proteome</keyword>
<keyword evidence="1" id="KW-1133">Transmembrane helix</keyword>
<dbReference type="EMBL" id="JARYZI010000002">
    <property type="protein sequence ID" value="MDH8677472.1"/>
    <property type="molecule type" value="Genomic_DNA"/>
</dbReference>
<gene>
    <name evidence="2" type="ORF">QE109_04895</name>
</gene>
<sequence>MVKWYAIAVMAIVTYLIRLAPFVLFRKGKKTPKWVAYMGSVLPPAVMGMLIIYSLKSVNISAIDEVIPVATAITITTVLHLWKRNNLVSILSGTAVYMMLIQI</sequence>
<reference evidence="2 3" key="1">
    <citation type="submission" date="2023-04" db="EMBL/GenBank/DDBJ databases">
        <title>Fusibacter bizertensis strain WBS, isolated from littoral bottom sediments of the Arctic seas - biochemical and genomic analysis.</title>
        <authorList>
            <person name="Brioukhanov A.L."/>
        </authorList>
    </citation>
    <scope>NUCLEOTIDE SEQUENCE [LARGE SCALE GENOMIC DNA]</scope>
    <source>
        <strain evidence="2 3">WBS</strain>
    </source>
</reference>
<comment type="caution">
    <text evidence="2">The sequence shown here is derived from an EMBL/GenBank/DDBJ whole genome shotgun (WGS) entry which is preliminary data.</text>
</comment>
<feature type="transmembrane region" description="Helical" evidence="1">
    <location>
        <begin position="34"/>
        <end position="54"/>
    </location>
</feature>
<feature type="transmembrane region" description="Helical" evidence="1">
    <location>
        <begin position="6"/>
        <end position="25"/>
    </location>
</feature>
<name>A0ABT6NAN3_9FIRM</name>
<proteinExistence type="predicted"/>
<accession>A0ABT6NAN3</accession>
<evidence type="ECO:0000313" key="3">
    <source>
        <dbReference type="Proteomes" id="UP001158045"/>
    </source>
</evidence>
<protein>
    <submittedName>
        <fullName evidence="2">AzlD domain-containing protein</fullName>
    </submittedName>
</protein>
<dbReference type="InterPro" id="IPR008407">
    <property type="entry name" value="Brnchd-chn_aa_trnsp_AzlD"/>
</dbReference>
<dbReference type="RefSeq" id="WP_281093286.1">
    <property type="nucleotide sequence ID" value="NZ_JARYZI010000002.1"/>
</dbReference>
<dbReference type="PIRSF" id="PIRSF003203">
    <property type="entry name" value="AzlD"/>
    <property type="match status" value="1"/>
</dbReference>
<feature type="transmembrane region" description="Helical" evidence="1">
    <location>
        <begin position="66"/>
        <end position="82"/>
    </location>
</feature>
<evidence type="ECO:0000256" key="1">
    <source>
        <dbReference type="SAM" id="Phobius"/>
    </source>
</evidence>
<dbReference type="Pfam" id="PF05437">
    <property type="entry name" value="AzlD"/>
    <property type="match status" value="1"/>
</dbReference>
<organism evidence="2 3">
    <name type="scientific">Fusibacter bizertensis</name>
    <dbReference type="NCBI Taxonomy" id="1488331"/>
    <lineage>
        <taxon>Bacteria</taxon>
        <taxon>Bacillati</taxon>
        <taxon>Bacillota</taxon>
        <taxon>Clostridia</taxon>
        <taxon>Eubacteriales</taxon>
        <taxon>Eubacteriales Family XII. Incertae Sedis</taxon>
        <taxon>Fusibacter</taxon>
    </lineage>
</organism>
<evidence type="ECO:0000313" key="2">
    <source>
        <dbReference type="EMBL" id="MDH8677472.1"/>
    </source>
</evidence>
<keyword evidence="1" id="KW-0812">Transmembrane</keyword>
<keyword evidence="1" id="KW-0472">Membrane</keyword>